<dbReference type="RefSeq" id="WP_024127845.1">
    <property type="nucleotide sequence ID" value="NC_023288.1"/>
</dbReference>
<reference evidence="1" key="1">
    <citation type="journal article" date="2014" name="Appl. Environ. Microbiol.">
        <title>Characterization of a Multiresistant Mosaic Plasmid from a Fish Farm Sediment Exiguobacterium sp. Isolate Reveals Aggregation of Functional Clinic-Associated Antibiotic Resistance Genes.</title>
        <authorList>
            <person name="Yang J."/>
            <person name="Wang C."/>
            <person name="Wu J."/>
            <person name="Liu L."/>
            <person name="Zhang G."/>
            <person name="Feng J."/>
        </authorList>
    </citation>
    <scope>NUCLEOTIDE SEQUENCE</scope>
    <source>
        <strain evidence="1">S3-2</strain>
        <plasmid evidence="1">pMC2</plasmid>
    </source>
</reference>
<geneLocation type="plasmid" evidence="1">
    <name>pMC2</name>
</geneLocation>
<organism evidence="1">
    <name type="scientific">Exiguobacterium sp. S3-2</name>
    <dbReference type="NCBI Taxonomy" id="1389960"/>
    <lineage>
        <taxon>Bacteria</taxon>
        <taxon>Bacillati</taxon>
        <taxon>Bacillota</taxon>
        <taxon>Bacilli</taxon>
        <taxon>Bacillales</taxon>
        <taxon>Bacillales Family XII. Incertae Sedis</taxon>
        <taxon>Exiguobacterium</taxon>
    </lineage>
</organism>
<keyword evidence="1" id="KW-0614">Plasmid</keyword>
<accession>V9Z8W8</accession>
<evidence type="ECO:0000313" key="1">
    <source>
        <dbReference type="EMBL" id="AHE40578.1"/>
    </source>
</evidence>
<dbReference type="AlphaFoldDB" id="V9Z8W8"/>
<proteinExistence type="predicted"/>
<protein>
    <submittedName>
        <fullName evidence="1">Uncharacterized protein</fullName>
    </submittedName>
</protein>
<dbReference type="EMBL" id="KF648875">
    <property type="protein sequence ID" value="AHE40578.1"/>
    <property type="molecule type" value="Genomic_DNA"/>
</dbReference>
<sequence>MMQGTGQSLLRHEGSTYIIKVIGFVKPMSKGIEVNVPGKIKFMIDVARFDINAFNYEVFHDGEHFRFEPDGQKEDFETMRSIVTGLVY</sequence>
<name>V9Z8W8_9BACL</name>